<dbReference type="InterPro" id="IPR016047">
    <property type="entry name" value="M23ase_b-sheet_dom"/>
</dbReference>
<dbReference type="Proteomes" id="UP000693996">
    <property type="component" value="Chromosome"/>
</dbReference>
<protein>
    <submittedName>
        <fullName evidence="3">Lipoprotein NlpD/LppB homolog</fullName>
    </submittedName>
</protein>
<dbReference type="EMBL" id="OU343031">
    <property type="protein sequence ID" value="CAG7602842.1"/>
    <property type="molecule type" value="Genomic_DNA"/>
</dbReference>
<dbReference type="GO" id="GO:0032153">
    <property type="term" value="C:cell division site"/>
    <property type="evidence" value="ECO:0007669"/>
    <property type="project" value="TreeGrafter"/>
</dbReference>
<feature type="domain" description="LysM" evidence="2">
    <location>
        <begin position="60"/>
        <end position="104"/>
    </location>
</feature>
<dbReference type="PANTHER" id="PTHR21666:SF263">
    <property type="entry name" value="MUREIN HYDROLASE ACTIVATOR NLPD"/>
    <property type="match status" value="1"/>
</dbReference>
<dbReference type="Pfam" id="PF01476">
    <property type="entry name" value="LysM"/>
    <property type="match status" value="1"/>
</dbReference>
<dbReference type="InterPro" id="IPR050570">
    <property type="entry name" value="Cell_wall_metabolism_enzyme"/>
</dbReference>
<proteinExistence type="inferred from homology"/>
<dbReference type="PROSITE" id="PS51782">
    <property type="entry name" value="LYSM"/>
    <property type="match status" value="1"/>
</dbReference>
<keyword evidence="3" id="KW-0449">Lipoprotein</keyword>
<accession>A0A916NV47</accession>
<dbReference type="Gene3D" id="2.70.70.10">
    <property type="entry name" value="Glucose Permease (Domain IIA)"/>
    <property type="match status" value="1"/>
</dbReference>
<dbReference type="PANTHER" id="PTHR21666">
    <property type="entry name" value="PEPTIDASE-RELATED"/>
    <property type="match status" value="1"/>
</dbReference>
<dbReference type="GO" id="GO:0009279">
    <property type="term" value="C:cell outer membrane"/>
    <property type="evidence" value="ECO:0007669"/>
    <property type="project" value="TreeGrafter"/>
</dbReference>
<dbReference type="InterPro" id="IPR036779">
    <property type="entry name" value="LysM_dom_sf"/>
</dbReference>
<dbReference type="Gene3D" id="3.10.350.10">
    <property type="entry name" value="LysM domain"/>
    <property type="match status" value="1"/>
</dbReference>
<dbReference type="RefSeq" id="WP_246583184.1">
    <property type="nucleotide sequence ID" value="NZ_OU343031.1"/>
</dbReference>
<dbReference type="CDD" id="cd12797">
    <property type="entry name" value="M23_peptidase"/>
    <property type="match status" value="1"/>
</dbReference>
<evidence type="ECO:0000313" key="4">
    <source>
        <dbReference type="Proteomes" id="UP000693996"/>
    </source>
</evidence>
<dbReference type="InterPro" id="IPR011055">
    <property type="entry name" value="Dup_hybrid_motif"/>
</dbReference>
<sequence length="266" mass="29113">MHASLVKIGRTVSVVVTLVVLTACSTRLESALIRHYNATLLSTNNTLISDETLNSPLPPGYYRVKSGDTLYQIALANDQNYRDIATWNNLINIDSIKINQLLRVVPLKTNISPSLSSIVAETDLERSSYSLVPAIASVAIQLDSAVGNINFVWPIRGLVLNKSKNNQGLTLSGALGTAVKASAEGRIVYAGDGLYGYKNLIVIKHNKIYLSAYSNNGTTLVKEGDFVKKGQIIAELEHFNLNKAILYFEIRKQGKPVDPINYLPPQ</sequence>
<dbReference type="GO" id="GO:0004222">
    <property type="term" value="F:metalloendopeptidase activity"/>
    <property type="evidence" value="ECO:0007669"/>
    <property type="project" value="TreeGrafter"/>
</dbReference>
<evidence type="ECO:0000313" key="3">
    <source>
        <dbReference type="EMBL" id="CAG7602842.1"/>
    </source>
</evidence>
<gene>
    <name evidence="3" type="ORF">MYVALT_F_03800</name>
</gene>
<dbReference type="PROSITE" id="PS51257">
    <property type="entry name" value="PROKAR_LIPOPROTEIN"/>
    <property type="match status" value="1"/>
</dbReference>
<dbReference type="SMART" id="SM00257">
    <property type="entry name" value="LysM"/>
    <property type="match status" value="1"/>
</dbReference>
<dbReference type="KEGG" id="vtr:MYVALT_F_03800"/>
<organism evidence="3 4">
    <name type="scientific">Candidatus Vallotiella hemipterorum</name>
    <dbReference type="NCBI Taxonomy" id="1177213"/>
    <lineage>
        <taxon>Bacteria</taxon>
        <taxon>Pseudomonadati</taxon>
        <taxon>Pseudomonadota</taxon>
        <taxon>Betaproteobacteria</taxon>
        <taxon>Burkholderiales</taxon>
        <taxon>Burkholderiaceae</taxon>
        <taxon>Candidatus Vallotiella</taxon>
    </lineage>
</organism>
<reference evidence="3" key="1">
    <citation type="submission" date="2021-06" db="EMBL/GenBank/DDBJ databases">
        <authorList>
            <person name="Szabo G."/>
        </authorList>
    </citation>
    <scope>NUCLEOTIDE SEQUENCE</scope>
    <source>
        <strain evidence="3">MYVALT</strain>
    </source>
</reference>
<dbReference type="SUPFAM" id="SSF51261">
    <property type="entry name" value="Duplicated hybrid motif"/>
    <property type="match status" value="1"/>
</dbReference>
<comment type="similarity">
    <text evidence="1">Belongs to the E.coli NlpD/Haemophilus LppB family.</text>
</comment>
<dbReference type="Pfam" id="PF01551">
    <property type="entry name" value="Peptidase_M23"/>
    <property type="match status" value="1"/>
</dbReference>
<dbReference type="InterPro" id="IPR018392">
    <property type="entry name" value="LysM"/>
</dbReference>
<dbReference type="CDD" id="cd00118">
    <property type="entry name" value="LysM"/>
    <property type="match status" value="1"/>
</dbReference>
<dbReference type="AlphaFoldDB" id="A0A916NV47"/>
<evidence type="ECO:0000259" key="2">
    <source>
        <dbReference type="PROSITE" id="PS51782"/>
    </source>
</evidence>
<evidence type="ECO:0000256" key="1">
    <source>
        <dbReference type="ARBA" id="ARBA00038420"/>
    </source>
</evidence>
<keyword evidence="4" id="KW-1185">Reference proteome</keyword>
<name>A0A916NV47_9BURK</name>